<dbReference type="EMBL" id="VDCS01000004">
    <property type="protein sequence ID" value="TNJ45789.1"/>
    <property type="molecule type" value="Genomic_DNA"/>
</dbReference>
<dbReference type="OrthoDB" id="1265378at2"/>
<comment type="caution">
    <text evidence="1">The sequence shown here is derived from an EMBL/GenBank/DDBJ whole genome shotgun (WGS) entry which is preliminary data.</text>
</comment>
<protein>
    <submittedName>
        <fullName evidence="1">Uncharacterized protein</fullName>
    </submittedName>
</protein>
<gene>
    <name evidence="1" type="ORF">FGF67_05255</name>
</gene>
<dbReference type="Proteomes" id="UP000308713">
    <property type="component" value="Unassembled WGS sequence"/>
</dbReference>
<accession>A0A5C4SNN3</accession>
<organism evidence="1 2">
    <name type="scientific">Allotamlana fucoidanivorans</name>
    <dbReference type="NCBI Taxonomy" id="2583814"/>
    <lineage>
        <taxon>Bacteria</taxon>
        <taxon>Pseudomonadati</taxon>
        <taxon>Bacteroidota</taxon>
        <taxon>Flavobacteriia</taxon>
        <taxon>Flavobacteriales</taxon>
        <taxon>Flavobacteriaceae</taxon>
        <taxon>Allotamlana</taxon>
    </lineage>
</organism>
<dbReference type="AlphaFoldDB" id="A0A5C4SNN3"/>
<evidence type="ECO:0000313" key="2">
    <source>
        <dbReference type="Proteomes" id="UP000308713"/>
    </source>
</evidence>
<evidence type="ECO:0000313" key="1">
    <source>
        <dbReference type="EMBL" id="TNJ45789.1"/>
    </source>
</evidence>
<reference evidence="1 2" key="1">
    <citation type="submission" date="2019-05" db="EMBL/GenBank/DDBJ databases">
        <title>Tamlana fucoidanivorans sp. nov., isolated from the surface of algae collected from Fujian province in China.</title>
        <authorList>
            <person name="Li J."/>
        </authorList>
    </citation>
    <scope>NUCLEOTIDE SEQUENCE [LARGE SCALE GENOMIC DNA]</scope>
    <source>
        <strain evidence="1 2">CW2-9</strain>
    </source>
</reference>
<sequence length="632" mass="72571">MNKLLILFLLVSLNSFSQFKLTDESLEEKSFRMLHRPSPNNKLSQYLKSHITAEELQIINNSLKTKNINSLRIVFDINKNGRPWNFRGYTGNKQLNQKLYQLVTFFLTNEIPNLADLYQARHKIQLFTRENDTTFINASTVIVSDYPPKFDIYKRNKKTAIKLNKTKPNANSSISDVFNYHAIEDCQSAPRYTDAYGCFSRNFEKFIIANFNKRIFKEENIIGFYKLPVKFEIDKKGKLHFIPSTNSNSIFTSTLTKSQSAWNANARAFGAVILNAKSPENIVQKKDSTKTFKTNIKANPKTTTSNETYLRPINDTYDSNSLMLDSFEKISDTVGVAYEQLNPINKEVVRLMKLFEPNVVAPSKRNNVAVASMFSGLFDLFIPEILDENEIETLEQCAFTKFFNDKLDQNLVTACDKPKQYPRFMPNFLKQSAQVKVFFYFNHKGKLDQVWANALNVDLNKDIVSAFKKYPLDSLQLDKSINKLYSLVVIRDIANKKYVLCDEKVQCSIIGEYTPCEDCKNLNDIKKHNNEEISNHIKSKVKSSNYSFKLKQKAKSDNTNEILIYISIAKNGSISPIAIHIKDTSNSISGNGNWAVEKLKSIISEMPNFTKPHKDLPTGFHNKKFVFHIDNN</sequence>
<keyword evidence="2" id="KW-1185">Reference proteome</keyword>
<name>A0A5C4SNN3_9FLAO</name>
<proteinExistence type="predicted"/>
<dbReference type="RefSeq" id="WP_139695432.1">
    <property type="nucleotide sequence ID" value="NZ_CP074074.1"/>
</dbReference>